<reference evidence="1" key="1">
    <citation type="journal article" date="2023" name="G3 (Bethesda)">
        <title>A reference genome for the long-term kleptoplast-retaining sea slug Elysia crispata morphotype clarki.</title>
        <authorList>
            <person name="Eastman K.E."/>
            <person name="Pendleton A.L."/>
            <person name="Shaikh M.A."/>
            <person name="Suttiyut T."/>
            <person name="Ogas R."/>
            <person name="Tomko P."/>
            <person name="Gavelis G."/>
            <person name="Widhalm J.R."/>
            <person name="Wisecaver J.H."/>
        </authorList>
    </citation>
    <scope>NUCLEOTIDE SEQUENCE</scope>
    <source>
        <strain evidence="1">ECLA1</strain>
    </source>
</reference>
<comment type="caution">
    <text evidence="1">The sequence shown here is derived from an EMBL/GenBank/DDBJ whole genome shotgun (WGS) entry which is preliminary data.</text>
</comment>
<dbReference type="EMBL" id="JAWDGP010002355">
    <property type="protein sequence ID" value="KAK3783751.1"/>
    <property type="molecule type" value="Genomic_DNA"/>
</dbReference>
<name>A0AAE1DUP5_9GAST</name>
<dbReference type="AlphaFoldDB" id="A0AAE1DUP5"/>
<proteinExistence type="predicted"/>
<dbReference type="Proteomes" id="UP001283361">
    <property type="component" value="Unassembled WGS sequence"/>
</dbReference>
<evidence type="ECO:0000313" key="1">
    <source>
        <dbReference type="EMBL" id="KAK3783751.1"/>
    </source>
</evidence>
<keyword evidence="2" id="KW-1185">Reference proteome</keyword>
<evidence type="ECO:0000313" key="2">
    <source>
        <dbReference type="Proteomes" id="UP001283361"/>
    </source>
</evidence>
<protein>
    <submittedName>
        <fullName evidence="1">Uncharacterized protein</fullName>
    </submittedName>
</protein>
<organism evidence="1 2">
    <name type="scientific">Elysia crispata</name>
    <name type="common">lettuce slug</name>
    <dbReference type="NCBI Taxonomy" id="231223"/>
    <lineage>
        <taxon>Eukaryota</taxon>
        <taxon>Metazoa</taxon>
        <taxon>Spiralia</taxon>
        <taxon>Lophotrochozoa</taxon>
        <taxon>Mollusca</taxon>
        <taxon>Gastropoda</taxon>
        <taxon>Heterobranchia</taxon>
        <taxon>Euthyneura</taxon>
        <taxon>Panpulmonata</taxon>
        <taxon>Sacoglossa</taxon>
        <taxon>Placobranchoidea</taxon>
        <taxon>Plakobranchidae</taxon>
        <taxon>Elysia</taxon>
    </lineage>
</organism>
<sequence length="87" mass="9783">MYTFFPRLPTSISSPQPDQHMAVMATQFENRCVTNLVCAVKPRTARRASFEPSDPVFHYGLLLHVDAEHYRPPCLIYTVECGAGQAV</sequence>
<accession>A0AAE1DUP5</accession>
<gene>
    <name evidence="1" type="ORF">RRG08_063413</name>
</gene>